<dbReference type="InterPro" id="IPR015926">
    <property type="entry name" value="Cytolysin/lectin"/>
</dbReference>
<proteinExistence type="predicted"/>
<dbReference type="OrthoDB" id="4791458at2759"/>
<protein>
    <submittedName>
        <fullName evidence="1">Fungal fruit body lectin</fullName>
    </submittedName>
</protein>
<dbReference type="AlphaFoldDB" id="A0A5N5WIH5"/>
<keyword evidence="1" id="KW-0430">Lectin</keyword>
<organism evidence="1 2">
    <name type="scientific">Aspergillus leporis</name>
    <dbReference type="NCBI Taxonomy" id="41062"/>
    <lineage>
        <taxon>Eukaryota</taxon>
        <taxon>Fungi</taxon>
        <taxon>Dikarya</taxon>
        <taxon>Ascomycota</taxon>
        <taxon>Pezizomycotina</taxon>
        <taxon>Eurotiomycetes</taxon>
        <taxon>Eurotiomycetidae</taxon>
        <taxon>Eurotiales</taxon>
        <taxon>Aspergillaceae</taxon>
        <taxon>Aspergillus</taxon>
        <taxon>Aspergillus subgen. Circumdati</taxon>
    </lineage>
</organism>
<dbReference type="InterPro" id="IPR009960">
    <property type="entry name" value="Fruit_body_lectin_fun"/>
</dbReference>
<accession>A0A5N5WIH5</accession>
<dbReference type="EMBL" id="ML732468">
    <property type="protein sequence ID" value="KAB8067575.1"/>
    <property type="molecule type" value="Genomic_DNA"/>
</dbReference>
<sequence length="103" mass="11385">MGGSGTSGILRFKSSCGETFTVALGIHNYNVWCDAQVNLRDDETAVKMHPEYYNRGSLSDQAHSGIFKGTKNANCVGISFTQTDGNQLPAVLYYNPEKDRRVY</sequence>
<dbReference type="Proteomes" id="UP000326565">
    <property type="component" value="Unassembled WGS sequence"/>
</dbReference>
<dbReference type="GO" id="GO:0030246">
    <property type="term" value="F:carbohydrate binding"/>
    <property type="evidence" value="ECO:0007669"/>
    <property type="project" value="UniProtKB-KW"/>
</dbReference>
<evidence type="ECO:0000313" key="2">
    <source>
        <dbReference type="Proteomes" id="UP000326565"/>
    </source>
</evidence>
<dbReference type="Pfam" id="PF07367">
    <property type="entry name" value="FB_lectin"/>
    <property type="match status" value="1"/>
</dbReference>
<reference evidence="1 2" key="1">
    <citation type="submission" date="2019-04" db="EMBL/GenBank/DDBJ databases">
        <title>Friends and foes A comparative genomics study of 23 Aspergillus species from section Flavi.</title>
        <authorList>
            <consortium name="DOE Joint Genome Institute"/>
            <person name="Kjaerbolling I."/>
            <person name="Vesth T."/>
            <person name="Frisvad J.C."/>
            <person name="Nybo J.L."/>
            <person name="Theobald S."/>
            <person name="Kildgaard S."/>
            <person name="Isbrandt T."/>
            <person name="Kuo A."/>
            <person name="Sato A."/>
            <person name="Lyhne E.K."/>
            <person name="Kogle M.E."/>
            <person name="Wiebenga A."/>
            <person name="Kun R.S."/>
            <person name="Lubbers R.J."/>
            <person name="Makela M.R."/>
            <person name="Barry K."/>
            <person name="Chovatia M."/>
            <person name="Clum A."/>
            <person name="Daum C."/>
            <person name="Haridas S."/>
            <person name="He G."/>
            <person name="LaButti K."/>
            <person name="Lipzen A."/>
            <person name="Mondo S."/>
            <person name="Riley R."/>
            <person name="Salamov A."/>
            <person name="Simmons B.A."/>
            <person name="Magnuson J.K."/>
            <person name="Henrissat B."/>
            <person name="Mortensen U.H."/>
            <person name="Larsen T.O."/>
            <person name="Devries R.P."/>
            <person name="Grigoriev I.V."/>
            <person name="Machida M."/>
            <person name="Baker S.E."/>
            <person name="Andersen M.R."/>
        </authorList>
    </citation>
    <scope>NUCLEOTIDE SEQUENCE [LARGE SCALE GENOMIC DNA]</scope>
    <source>
        <strain evidence="1 2">CBS 151.66</strain>
    </source>
</reference>
<dbReference type="Gene3D" id="2.60.270.20">
    <property type="entry name" value="Cytolysin/lectin"/>
    <property type="match status" value="1"/>
</dbReference>
<keyword evidence="2" id="KW-1185">Reference proteome</keyword>
<dbReference type="SUPFAM" id="SSF63724">
    <property type="entry name" value="Cytolysin/lectin"/>
    <property type="match status" value="1"/>
</dbReference>
<evidence type="ECO:0000313" key="1">
    <source>
        <dbReference type="EMBL" id="KAB8067575.1"/>
    </source>
</evidence>
<name>A0A5N5WIH5_9EURO</name>
<gene>
    <name evidence="1" type="ORF">BDV29DRAFT_185932</name>
</gene>